<protein>
    <submittedName>
        <fullName evidence="1">Uncharacterized protein</fullName>
    </submittedName>
</protein>
<organism evidence="1 2">
    <name type="scientific">Pedobacter frigiditerrae</name>
    <dbReference type="NCBI Taxonomy" id="2530452"/>
    <lineage>
        <taxon>Bacteria</taxon>
        <taxon>Pseudomonadati</taxon>
        <taxon>Bacteroidota</taxon>
        <taxon>Sphingobacteriia</taxon>
        <taxon>Sphingobacteriales</taxon>
        <taxon>Sphingobacteriaceae</taxon>
        <taxon>Pedobacter</taxon>
    </lineage>
</organism>
<dbReference type="Proteomes" id="UP000292884">
    <property type="component" value="Unassembled WGS sequence"/>
</dbReference>
<accession>A0A4R0N2Z7</accession>
<comment type="caution">
    <text evidence="1">The sequence shown here is derived from an EMBL/GenBank/DDBJ whole genome shotgun (WGS) entry which is preliminary data.</text>
</comment>
<gene>
    <name evidence="1" type="ORF">EZ428_05420</name>
</gene>
<dbReference type="OrthoDB" id="581140at2"/>
<dbReference type="AlphaFoldDB" id="A0A4R0N2Z7"/>
<keyword evidence="2" id="KW-1185">Reference proteome</keyword>
<evidence type="ECO:0000313" key="2">
    <source>
        <dbReference type="Proteomes" id="UP000292884"/>
    </source>
</evidence>
<dbReference type="RefSeq" id="WP_131552079.1">
    <property type="nucleotide sequence ID" value="NZ_SJSK01000001.1"/>
</dbReference>
<name>A0A4R0N2Z7_9SPHI</name>
<dbReference type="EMBL" id="SJSK01000001">
    <property type="protein sequence ID" value="TCC94218.1"/>
    <property type="molecule type" value="Genomic_DNA"/>
</dbReference>
<reference evidence="1 2" key="1">
    <citation type="submission" date="2019-02" db="EMBL/GenBank/DDBJ databases">
        <title>Pedobacter sp. RP-1-13 sp. nov., isolated from Arctic soil.</title>
        <authorList>
            <person name="Dahal R.H."/>
        </authorList>
    </citation>
    <scope>NUCLEOTIDE SEQUENCE [LARGE SCALE GENOMIC DNA]</scope>
    <source>
        <strain evidence="1 2">RP-1-13</strain>
    </source>
</reference>
<proteinExistence type="predicted"/>
<evidence type="ECO:0000313" key="1">
    <source>
        <dbReference type="EMBL" id="TCC94218.1"/>
    </source>
</evidence>
<sequence>MAILTNGKIVNNYDRFTGVPFNATIYPALPAGVIVDDAIWFHNRAEFGGGYAKRDFEDGFVNPEWFGAIPDDLDEDYTEILQAILDCDYYPNISLRGAFKVNDLVVPDHKVLRCSNFKLIQRALSTTTGNVLLTLGDNVKINGELTIDGNNLELVRPNNNREYIGLEIGNGLVADHIIIKNTFNLTARGIEKSNFRIDQLTEIGMGRGALLLRCSDGFIGTYISRNANMVFNSIYQHCLDLFYCNNIEINSYNVFDVHSTSAAPSYAITGITMGGNSFCKINSAIFSGFSSDLTGLPIAEDGGYGNIISNVQIKDWNLGCGLEVQGSCFCIFNNWYIDATAIPNDVSTSVGMHILETGISGAFTDPKYLYVQNRDRGLANNNTFDNFTVVGAYASFRVAGNNNIFRNCAAIGNTFGWRIQSLQGGVATHYWNSRIDEKIVNNRFIDCKAEQCTIGFAFWGGRNVQLVNPEIRNCKTGLTNVTLQIFASSTAATTNTITAPIAVTANQYKGYHIFISNGPSVGDLRKIISHTATVYTIEGTFTTIPLASEFAIAEDQGDIYIKGGQIFDDQNFAMNSVCSFSPAITTVDQLKEVIIANNGDRIAYNQKFKIKNIITGASSPDLIVQCINVDPDTRDRINIKPLTLGDGSAIAGALATPFVNGTGTLSTEDVPVAPGAKLSRLIGTGTNFPDEIDGHYWLKVGTENAQVLNADYADLSKYYLTDQLTQLYANVPFQIVKCDIEGIPQMVDGLNFNRYHGDVVIADDVIIKGESNAKIAGYRSRSINEIELTPNVAAPKLVVGANKYLTNNTTAITLANFTNGIVGRKISIRANDVNTTVGFQGTNLKGYTRNVKLNIGDIIEATFTGSSWLCIIVPIGGRLPLFDVGDSSSTTPSVIEGGKGGTDLLQLKRTDGFIGTWGIAVRSFLTFRDAIANYEVFSIARNTTPRNIAVLGLDKTAETVAGQISAESVIGISDKVGGDIYVTSGRGTGSAVPSKIIFSTPEPTTSGTNSQTWLERGRFSETGAFLIGAISDQPSSIFTVGTSTKGTIPFTRLTSLQRKSIVAPTNGLFVFDTNTQFLWFFDGTVWLPVANRIIRVSSTTDPVDKAFLNTNYPVVDYPIGTVVNYYNVGKRYERQTADVWTEQSSAILA</sequence>